<evidence type="ECO:0000313" key="3">
    <source>
        <dbReference type="Proteomes" id="UP001225605"/>
    </source>
</evidence>
<dbReference type="Pfam" id="PF01381">
    <property type="entry name" value="HTH_3"/>
    <property type="match status" value="1"/>
</dbReference>
<dbReference type="CDD" id="cd00093">
    <property type="entry name" value="HTH_XRE"/>
    <property type="match status" value="1"/>
</dbReference>
<proteinExistence type="predicted"/>
<organism evidence="2 3">
    <name type="scientific">Saccharothrix yanglingensis</name>
    <dbReference type="NCBI Taxonomy" id="659496"/>
    <lineage>
        <taxon>Bacteria</taxon>
        <taxon>Bacillati</taxon>
        <taxon>Actinomycetota</taxon>
        <taxon>Actinomycetes</taxon>
        <taxon>Pseudonocardiales</taxon>
        <taxon>Pseudonocardiaceae</taxon>
        <taxon>Saccharothrix</taxon>
    </lineage>
</organism>
<protein>
    <submittedName>
        <fullName evidence="2">XRE family transcriptional regulator</fullName>
    </submittedName>
</protein>
<dbReference type="PROSITE" id="PS50943">
    <property type="entry name" value="HTH_CROC1"/>
    <property type="match status" value="1"/>
</dbReference>
<dbReference type="EMBL" id="NSDM01000020">
    <property type="protein sequence ID" value="MDQ2588688.1"/>
    <property type="molecule type" value="Genomic_DNA"/>
</dbReference>
<comment type="caution">
    <text evidence="2">The sequence shown here is derived from an EMBL/GenBank/DDBJ whole genome shotgun (WGS) entry which is preliminary data.</text>
</comment>
<gene>
    <name evidence="2" type="ORF">CKY47_32970</name>
</gene>
<evidence type="ECO:0000259" key="1">
    <source>
        <dbReference type="PROSITE" id="PS50943"/>
    </source>
</evidence>
<dbReference type="PANTHER" id="PTHR43236:SF1">
    <property type="entry name" value="BLL7220 PROTEIN"/>
    <property type="match status" value="1"/>
</dbReference>
<dbReference type="SMART" id="SM00530">
    <property type="entry name" value="HTH_XRE"/>
    <property type="match status" value="1"/>
</dbReference>
<dbReference type="InterPro" id="IPR001387">
    <property type="entry name" value="Cro/C1-type_HTH"/>
</dbReference>
<dbReference type="SUPFAM" id="SSF47413">
    <property type="entry name" value="lambda repressor-like DNA-binding domains"/>
    <property type="match status" value="1"/>
</dbReference>
<dbReference type="Proteomes" id="UP001225605">
    <property type="component" value="Unassembled WGS sequence"/>
</dbReference>
<sequence>MLTPSRLVLARTRRGLTAAELARKAGVAGVADYEQGRRRPRPATTLKLAAALGFPAPFLEGDEVPHVDPGFTGDGPDRARATAAARLALGFAGWLDARFALPEPDVPTWEHPDPETAATMLRARWGMPHRPAPTMVHLLEAHGVRVFSLPPDCAGAGPFSFRHAGTPFAFLDPADARDAAARELGRLTGTSDPHAFARAFLLPRAALLASVPRNPVTEQVRAHAATWGVAPLALAHRLHDLGLLTSGRHTTVCANLARDHHPARHETSQLLTKVFTALRARGTTPHHVARHLHLDVEELNGLLFGLVLTALPGGRHLTPVPRR</sequence>
<keyword evidence="3" id="KW-1185">Reference proteome</keyword>
<dbReference type="InterPro" id="IPR052345">
    <property type="entry name" value="Rad_response_metalloprotease"/>
</dbReference>
<accession>A0ABU0X975</accession>
<evidence type="ECO:0000313" key="2">
    <source>
        <dbReference type="EMBL" id="MDQ2588688.1"/>
    </source>
</evidence>
<feature type="domain" description="HTH cro/C1-type" evidence="1">
    <location>
        <begin position="7"/>
        <end position="59"/>
    </location>
</feature>
<dbReference type="RefSeq" id="WP_306750337.1">
    <property type="nucleotide sequence ID" value="NZ_NSDM01000020.1"/>
</dbReference>
<name>A0ABU0X975_9PSEU</name>
<dbReference type="Gene3D" id="1.10.260.40">
    <property type="entry name" value="lambda repressor-like DNA-binding domains"/>
    <property type="match status" value="1"/>
</dbReference>
<dbReference type="PANTHER" id="PTHR43236">
    <property type="entry name" value="ANTITOXIN HIGA1"/>
    <property type="match status" value="1"/>
</dbReference>
<reference evidence="2 3" key="1">
    <citation type="submission" date="2017-06" db="EMBL/GenBank/DDBJ databases">
        <title>Cultured bacterium strain Saccharothrix yanglingensis Hhs.015.</title>
        <authorList>
            <person name="Xia Y."/>
        </authorList>
    </citation>
    <scope>NUCLEOTIDE SEQUENCE [LARGE SCALE GENOMIC DNA]</scope>
    <source>
        <strain evidence="2 3">Hhs.015</strain>
    </source>
</reference>
<dbReference type="InterPro" id="IPR010982">
    <property type="entry name" value="Lambda_DNA-bd_dom_sf"/>
</dbReference>